<evidence type="ECO:0000256" key="1">
    <source>
        <dbReference type="SAM" id="Phobius"/>
    </source>
</evidence>
<keyword evidence="1" id="KW-0472">Membrane</keyword>
<reference evidence="3" key="1">
    <citation type="journal article" date="2019" name="Int. J. Syst. Evol. Microbiol.">
        <title>The Global Catalogue of Microorganisms (GCM) 10K type strain sequencing project: providing services to taxonomists for standard genome sequencing and annotation.</title>
        <authorList>
            <consortium name="The Broad Institute Genomics Platform"/>
            <consortium name="The Broad Institute Genome Sequencing Center for Infectious Disease"/>
            <person name="Wu L."/>
            <person name="Ma J."/>
        </authorList>
    </citation>
    <scope>NUCLEOTIDE SEQUENCE [LARGE SCALE GENOMIC DNA]</scope>
    <source>
        <strain evidence="3">JCM 10083</strain>
    </source>
</reference>
<feature type="transmembrane region" description="Helical" evidence="1">
    <location>
        <begin position="50"/>
        <end position="78"/>
    </location>
</feature>
<feature type="transmembrane region" description="Helical" evidence="1">
    <location>
        <begin position="142"/>
        <end position="162"/>
    </location>
</feature>
<keyword evidence="1" id="KW-1133">Transmembrane helix</keyword>
<gene>
    <name evidence="2" type="ORF">ACFQVD_34720</name>
</gene>
<protein>
    <submittedName>
        <fullName evidence="2">DUF1772 domain-containing protein</fullName>
    </submittedName>
</protein>
<feature type="transmembrane region" description="Helical" evidence="1">
    <location>
        <begin position="85"/>
        <end position="104"/>
    </location>
</feature>
<evidence type="ECO:0000313" key="3">
    <source>
        <dbReference type="Proteomes" id="UP001596514"/>
    </source>
</evidence>
<dbReference type="InterPro" id="IPR013901">
    <property type="entry name" value="Anthrone_oxy"/>
</dbReference>
<dbReference type="EMBL" id="JBHTEE010000001">
    <property type="protein sequence ID" value="MFC7605267.1"/>
    <property type="molecule type" value="Genomic_DNA"/>
</dbReference>
<evidence type="ECO:0000313" key="2">
    <source>
        <dbReference type="EMBL" id="MFC7605267.1"/>
    </source>
</evidence>
<dbReference type="Pfam" id="PF08592">
    <property type="entry name" value="Anthrone_oxy"/>
    <property type="match status" value="1"/>
</dbReference>
<keyword evidence="1" id="KW-0812">Transmembrane</keyword>
<keyword evidence="3" id="KW-1185">Reference proteome</keyword>
<accession>A0ABW2TB08</accession>
<dbReference type="RefSeq" id="WP_343972669.1">
    <property type="nucleotide sequence ID" value="NZ_BAAAGK010000097.1"/>
</dbReference>
<dbReference type="Proteomes" id="UP001596514">
    <property type="component" value="Unassembled WGS sequence"/>
</dbReference>
<sequence>MLMLFRGVALVAATITVGLMAGLFYAYTCSVMPGLGRTDDRTFVGAMQRINVAILNGWFAVCFGGALVLTVLAALLHLHREGRPMLPWIVAALVLYAVVLVITMRVNVPLNNALDAAGEPDGVADLAAVRERFEAVWVRWNLARTVACVAAFGCLTWALVLYGRIGPPGGS</sequence>
<organism evidence="2 3">
    <name type="scientific">Streptosporangium amethystogenes subsp. fukuiense</name>
    <dbReference type="NCBI Taxonomy" id="698418"/>
    <lineage>
        <taxon>Bacteria</taxon>
        <taxon>Bacillati</taxon>
        <taxon>Actinomycetota</taxon>
        <taxon>Actinomycetes</taxon>
        <taxon>Streptosporangiales</taxon>
        <taxon>Streptosporangiaceae</taxon>
        <taxon>Streptosporangium</taxon>
    </lineage>
</organism>
<proteinExistence type="predicted"/>
<comment type="caution">
    <text evidence="2">The sequence shown here is derived from an EMBL/GenBank/DDBJ whole genome shotgun (WGS) entry which is preliminary data.</text>
</comment>
<name>A0ABW2TB08_9ACTN</name>